<dbReference type="GO" id="GO:0016491">
    <property type="term" value="F:oxidoreductase activity"/>
    <property type="evidence" value="ECO:0007669"/>
    <property type="project" value="UniProtKB-KW"/>
</dbReference>
<sequence length="265" mass="29510">MSLHSSNHNSGGPWALVTGSTAGIGRAFCDHFAASAYNLFLLSRTEADLKQLGQELTDKWGIKTRYLACDLAQPELLTLVDAATTDLDISFLVSNAGSPSYHGRFFERTAQDFEESLRVNTLVQAQLIRHFGERMKARGKGAIIQVSSITGHVTMPFMAEYSSCKAFQLSLGEALYYEFKDYGIDFLVLSPGATKSRRINFGMEASEVVAAAFKALGRQPSVIPGWRSCWSAFKNRHLRSRRRAIDKMGQFQRGQLQARELQKID</sequence>
<organism evidence="3 4">
    <name type="scientific">Sediminihaliea albiluteola</name>
    <dbReference type="NCBI Taxonomy" id="2758564"/>
    <lineage>
        <taxon>Bacteria</taxon>
        <taxon>Pseudomonadati</taxon>
        <taxon>Pseudomonadota</taxon>
        <taxon>Gammaproteobacteria</taxon>
        <taxon>Cellvibrionales</taxon>
        <taxon>Halieaceae</taxon>
        <taxon>Sediminihaliea</taxon>
    </lineage>
</organism>
<evidence type="ECO:0000313" key="3">
    <source>
        <dbReference type="EMBL" id="MBA6413371.1"/>
    </source>
</evidence>
<name>A0A7W2TWQ8_9GAMM</name>
<keyword evidence="4" id="KW-1185">Reference proteome</keyword>
<comment type="caution">
    <text evidence="3">The sequence shown here is derived from an EMBL/GenBank/DDBJ whole genome shotgun (WGS) entry which is preliminary data.</text>
</comment>
<dbReference type="SUPFAM" id="SSF51735">
    <property type="entry name" value="NAD(P)-binding Rossmann-fold domains"/>
    <property type="match status" value="1"/>
</dbReference>
<evidence type="ECO:0000256" key="1">
    <source>
        <dbReference type="ARBA" id="ARBA00006484"/>
    </source>
</evidence>
<dbReference type="InterPro" id="IPR036291">
    <property type="entry name" value="NAD(P)-bd_dom_sf"/>
</dbReference>
<gene>
    <name evidence="3" type="ORF">H2508_09640</name>
</gene>
<dbReference type="Proteomes" id="UP000539350">
    <property type="component" value="Unassembled WGS sequence"/>
</dbReference>
<dbReference type="EMBL" id="JACFXU010000014">
    <property type="protein sequence ID" value="MBA6413371.1"/>
    <property type="molecule type" value="Genomic_DNA"/>
</dbReference>
<keyword evidence="2" id="KW-0560">Oxidoreductase</keyword>
<dbReference type="PIRSF" id="PIRSF000126">
    <property type="entry name" value="11-beta-HSD1"/>
    <property type="match status" value="1"/>
</dbReference>
<dbReference type="Gene3D" id="3.40.50.720">
    <property type="entry name" value="NAD(P)-binding Rossmann-like Domain"/>
    <property type="match status" value="1"/>
</dbReference>
<proteinExistence type="inferred from homology"/>
<dbReference type="PRINTS" id="PR00081">
    <property type="entry name" value="GDHRDH"/>
</dbReference>
<dbReference type="PANTHER" id="PTHR43086:SF3">
    <property type="entry name" value="NADP-DEPENDENT 3-HYDROXY ACID DEHYDROGENASE YDFG"/>
    <property type="match status" value="1"/>
</dbReference>
<dbReference type="InterPro" id="IPR002347">
    <property type="entry name" value="SDR_fam"/>
</dbReference>
<evidence type="ECO:0000256" key="2">
    <source>
        <dbReference type="ARBA" id="ARBA00023002"/>
    </source>
</evidence>
<reference evidence="3 4" key="1">
    <citation type="submission" date="2020-07" db="EMBL/GenBank/DDBJ databases">
        <title>Halieaceae bacterium, F7430, whole genome shotgun sequencing project.</title>
        <authorList>
            <person name="Jiang S."/>
            <person name="Liu Z.W."/>
            <person name="Du Z.J."/>
        </authorList>
    </citation>
    <scope>NUCLEOTIDE SEQUENCE [LARGE SCALE GENOMIC DNA]</scope>
    <source>
        <strain evidence="3 4">F7430</strain>
    </source>
</reference>
<comment type="similarity">
    <text evidence="1">Belongs to the short-chain dehydrogenases/reductases (SDR) family.</text>
</comment>
<dbReference type="PANTHER" id="PTHR43086">
    <property type="entry name" value="VERY-LONG-CHAIN 3-OXOOACYL-COA REDUCTASE"/>
    <property type="match status" value="1"/>
</dbReference>
<accession>A0A7W2TWQ8</accession>
<dbReference type="AlphaFoldDB" id="A0A7W2TWQ8"/>
<dbReference type="Pfam" id="PF00106">
    <property type="entry name" value="adh_short"/>
    <property type="match status" value="1"/>
</dbReference>
<dbReference type="RefSeq" id="WP_182172455.1">
    <property type="nucleotide sequence ID" value="NZ_JACFXU010000014.1"/>
</dbReference>
<evidence type="ECO:0000313" key="4">
    <source>
        <dbReference type="Proteomes" id="UP000539350"/>
    </source>
</evidence>
<protein>
    <submittedName>
        <fullName evidence="3">SDR family NAD(P)-dependent oxidoreductase</fullName>
    </submittedName>
</protein>